<dbReference type="PANTHER" id="PTHR44688">
    <property type="entry name" value="DNA-BINDING TRANSCRIPTIONAL ACTIVATOR DEVR_DOSR"/>
    <property type="match status" value="1"/>
</dbReference>
<dbReference type="PANTHER" id="PTHR44688:SF16">
    <property type="entry name" value="DNA-BINDING TRANSCRIPTIONAL ACTIVATOR DEVR_DOSR"/>
    <property type="match status" value="1"/>
</dbReference>
<evidence type="ECO:0000256" key="3">
    <source>
        <dbReference type="ARBA" id="ARBA00023163"/>
    </source>
</evidence>
<dbReference type="EMBL" id="FOFS01000006">
    <property type="protein sequence ID" value="SEQ38112.1"/>
    <property type="molecule type" value="Genomic_DNA"/>
</dbReference>
<dbReference type="OrthoDB" id="1123107at2"/>
<evidence type="ECO:0000313" key="6">
    <source>
        <dbReference type="Proteomes" id="UP000199233"/>
    </source>
</evidence>
<dbReference type="STRING" id="489703.SAMN04488038_1067"/>
<dbReference type="GO" id="GO:0003677">
    <property type="term" value="F:DNA binding"/>
    <property type="evidence" value="ECO:0007669"/>
    <property type="project" value="UniProtKB-KW"/>
</dbReference>
<dbReference type="InterPro" id="IPR059106">
    <property type="entry name" value="WHD_MalT"/>
</dbReference>
<dbReference type="InterPro" id="IPR049945">
    <property type="entry name" value="AAA_22"/>
</dbReference>
<dbReference type="InterPro" id="IPR027417">
    <property type="entry name" value="P-loop_NTPase"/>
</dbReference>
<keyword evidence="3" id="KW-0804">Transcription</keyword>
<evidence type="ECO:0000259" key="4">
    <source>
        <dbReference type="PROSITE" id="PS50043"/>
    </source>
</evidence>
<dbReference type="SUPFAM" id="SSF52540">
    <property type="entry name" value="P-loop containing nucleoside triphosphate hydrolases"/>
    <property type="match status" value="1"/>
</dbReference>
<dbReference type="InterPro" id="IPR011990">
    <property type="entry name" value="TPR-like_helical_dom_sf"/>
</dbReference>
<evidence type="ECO:0000256" key="2">
    <source>
        <dbReference type="ARBA" id="ARBA00023125"/>
    </source>
</evidence>
<reference evidence="5 6" key="1">
    <citation type="submission" date="2016-10" db="EMBL/GenBank/DDBJ databases">
        <authorList>
            <person name="de Groot N.N."/>
        </authorList>
    </citation>
    <scope>NUCLEOTIDE SEQUENCE [LARGE SCALE GENOMIC DNA]</scope>
    <source>
        <strain evidence="5 6">DSM 25927</strain>
    </source>
</reference>
<dbReference type="GO" id="GO:0016887">
    <property type="term" value="F:ATP hydrolysis activity"/>
    <property type="evidence" value="ECO:0007669"/>
    <property type="project" value="InterPro"/>
</dbReference>
<dbReference type="Proteomes" id="UP000199233">
    <property type="component" value="Unassembled WGS sequence"/>
</dbReference>
<dbReference type="Pfam" id="PF17874">
    <property type="entry name" value="TPR_MalT"/>
    <property type="match status" value="1"/>
</dbReference>
<dbReference type="SUPFAM" id="SSF46894">
    <property type="entry name" value="C-terminal effector domain of the bipartite response regulators"/>
    <property type="match status" value="1"/>
</dbReference>
<dbReference type="PRINTS" id="PR00038">
    <property type="entry name" value="HTHLUXR"/>
</dbReference>
<dbReference type="InterPro" id="IPR041617">
    <property type="entry name" value="TPR_MalT"/>
</dbReference>
<keyword evidence="2" id="KW-0238">DNA-binding</keyword>
<accession>A0A1H9FJM7</accession>
<dbReference type="Gene3D" id="1.25.40.10">
    <property type="entry name" value="Tetratricopeptide repeat domain"/>
    <property type="match status" value="1"/>
</dbReference>
<dbReference type="AlphaFoldDB" id="A0A1H9FJM7"/>
<dbReference type="SUPFAM" id="SSF48452">
    <property type="entry name" value="TPR-like"/>
    <property type="match status" value="1"/>
</dbReference>
<dbReference type="Gene3D" id="3.40.50.300">
    <property type="entry name" value="P-loop containing nucleotide triphosphate hydrolases"/>
    <property type="match status" value="1"/>
</dbReference>
<gene>
    <name evidence="5" type="ORF">SAMN04488038_1067</name>
</gene>
<dbReference type="PROSITE" id="PS50043">
    <property type="entry name" value="HTH_LUXR_2"/>
    <property type="match status" value="1"/>
</dbReference>
<evidence type="ECO:0000256" key="1">
    <source>
        <dbReference type="ARBA" id="ARBA00023015"/>
    </source>
</evidence>
<dbReference type="Pfam" id="PF25873">
    <property type="entry name" value="WHD_MalT"/>
    <property type="match status" value="1"/>
</dbReference>
<dbReference type="InterPro" id="IPR016032">
    <property type="entry name" value="Sig_transdc_resp-reg_C-effctor"/>
</dbReference>
<dbReference type="GO" id="GO:0006355">
    <property type="term" value="P:regulation of DNA-templated transcription"/>
    <property type="evidence" value="ECO:0007669"/>
    <property type="project" value="InterPro"/>
</dbReference>
<keyword evidence="1" id="KW-0805">Transcription regulation</keyword>
<protein>
    <submittedName>
        <fullName evidence="5">LuxR family transcriptional regulator, maltose regulon positive regulatory protein</fullName>
    </submittedName>
</protein>
<dbReference type="Pfam" id="PF13401">
    <property type="entry name" value="AAA_22"/>
    <property type="match status" value="1"/>
</dbReference>
<keyword evidence="6" id="KW-1185">Reference proteome</keyword>
<feature type="domain" description="HTH luxR-type" evidence="4">
    <location>
        <begin position="833"/>
        <end position="898"/>
    </location>
</feature>
<organism evidence="5 6">
    <name type="scientific">Solimonas aquatica</name>
    <dbReference type="NCBI Taxonomy" id="489703"/>
    <lineage>
        <taxon>Bacteria</taxon>
        <taxon>Pseudomonadati</taxon>
        <taxon>Pseudomonadota</taxon>
        <taxon>Gammaproteobacteria</taxon>
        <taxon>Nevskiales</taxon>
        <taxon>Nevskiaceae</taxon>
        <taxon>Solimonas</taxon>
    </lineage>
</organism>
<dbReference type="InterPro" id="IPR036388">
    <property type="entry name" value="WH-like_DNA-bd_sf"/>
</dbReference>
<sequence>MVRSARLDAGPAANDGAAPQAGALVLRREALQRLQQHRELRLIVVQAPAGFGKTSLLQQYCELRAAQGDAVAWLRVDLHCADASQFLRALCEALRGGAAPRGRGARRPSTLEDLASLLRAQSGRLLLVIDNFEQASGAALDGLLGQLVRLLKPGMQLCLGTRVLPGHRLSRLLIEEQSLLLDAEALRFSAAESTEFLRDSAMLSAREITELHERCDGWPAALQCLRLCLRRGRSQRSLAFAGRGITPELIDFLAAEVFEQLAPELQSLLLELCVPEKLSAALVEHISARGQGREQLARIEKAGLFLAQADLQRHWYRFHNLFRHFLLARLRSETSDQEMQARHGRIAQWYEQHGFREEAIQHYLDAQRQDEAARLLSQIIDSLIAEERLGLVERYVEQLPVDSLLASEALCEAAIIAYGFRRSFDKAHRLIERRAAHLQTQHADAHTLARHHSTRLFVLAAQDRIEEMGQCAGHCLQHLDARDGYRYAVSLNARSMACVGRSDFDQARSLCLQARPLHDRERHLFGQAYQEAIHAMTLSAQGRIVDAQRCLSAALHHTEQEAAGSVSAGSVLAAYLAEACYEQNRITEAEGLIHDYAQLAEQQAIADPLAVMLLTQARIAHLRGDEAEAEEILERLLYLGYRHGYTRLLSYARAEFVRQATLSGDLDRAERRLRELDPEHDATLAGPLLFHAGENEAHGISLARYLIHSGRHAQARTALQAQIREARQQRRRRRELKLSLLLAISLHNEGREAAARRAMLETLSLGTPQEFIRSILDERAPALRLLRELGGGLQQLPELSERDSLQAYLEHLLREAGDKPLPAPACQVARPPSAELLASLTEREKRLLRHVATGLSNRELAERLSVSTNTVKWHLRNIFEKLQIGNRVQAIALARHLGLID</sequence>
<name>A0A1H9FJM7_9GAMM</name>
<proteinExistence type="predicted"/>
<dbReference type="SMART" id="SM00421">
    <property type="entry name" value="HTH_LUXR"/>
    <property type="match status" value="1"/>
</dbReference>
<dbReference type="Gene3D" id="1.10.10.10">
    <property type="entry name" value="Winged helix-like DNA-binding domain superfamily/Winged helix DNA-binding domain"/>
    <property type="match status" value="1"/>
</dbReference>
<dbReference type="RefSeq" id="WP_093284627.1">
    <property type="nucleotide sequence ID" value="NZ_FOFS01000006.1"/>
</dbReference>
<dbReference type="CDD" id="cd06170">
    <property type="entry name" value="LuxR_C_like"/>
    <property type="match status" value="1"/>
</dbReference>
<dbReference type="InterPro" id="IPR000792">
    <property type="entry name" value="Tscrpt_reg_LuxR_C"/>
</dbReference>
<evidence type="ECO:0000313" key="5">
    <source>
        <dbReference type="EMBL" id="SEQ38112.1"/>
    </source>
</evidence>
<dbReference type="Pfam" id="PF00196">
    <property type="entry name" value="GerE"/>
    <property type="match status" value="1"/>
</dbReference>